<dbReference type="PRINTS" id="PR00344">
    <property type="entry name" value="BCTRLSENSOR"/>
</dbReference>
<dbReference type="Gene3D" id="3.40.50.2300">
    <property type="match status" value="1"/>
</dbReference>
<protein>
    <recommendedName>
        <fullName evidence="2">histidine kinase</fullName>
        <ecNumber evidence="2">2.7.13.3</ecNumber>
    </recommendedName>
</protein>
<dbReference type="InterPro" id="IPR001789">
    <property type="entry name" value="Sig_transdc_resp-reg_receiver"/>
</dbReference>
<evidence type="ECO:0000256" key="5">
    <source>
        <dbReference type="ARBA" id="ARBA00022777"/>
    </source>
</evidence>
<evidence type="ECO:0000259" key="8">
    <source>
        <dbReference type="PROSITE" id="PS50110"/>
    </source>
</evidence>
<keyword evidence="3 6" id="KW-0597">Phosphoprotein</keyword>
<dbReference type="InterPro" id="IPR003661">
    <property type="entry name" value="HisK_dim/P_dom"/>
</dbReference>
<dbReference type="SUPFAM" id="SSF55874">
    <property type="entry name" value="ATPase domain of HSP90 chaperone/DNA topoisomerase II/histidine kinase"/>
    <property type="match status" value="1"/>
</dbReference>
<evidence type="ECO:0000256" key="2">
    <source>
        <dbReference type="ARBA" id="ARBA00012438"/>
    </source>
</evidence>
<dbReference type="Gene3D" id="3.30.450.40">
    <property type="match status" value="1"/>
</dbReference>
<dbReference type="Pfam" id="PF02518">
    <property type="entry name" value="HATPase_c"/>
    <property type="match status" value="1"/>
</dbReference>
<evidence type="ECO:0000256" key="1">
    <source>
        <dbReference type="ARBA" id="ARBA00000085"/>
    </source>
</evidence>
<dbReference type="InterPro" id="IPR005467">
    <property type="entry name" value="His_kinase_dom"/>
</dbReference>
<evidence type="ECO:0000313" key="9">
    <source>
        <dbReference type="EMBL" id="WPJ95306.1"/>
    </source>
</evidence>
<gene>
    <name evidence="9" type="ORF">SH580_17945</name>
</gene>
<dbReference type="Proteomes" id="UP001324993">
    <property type="component" value="Chromosome"/>
</dbReference>
<dbReference type="SUPFAM" id="SSF52172">
    <property type="entry name" value="CheY-like"/>
    <property type="match status" value="1"/>
</dbReference>
<dbReference type="SMART" id="SM00448">
    <property type="entry name" value="REC"/>
    <property type="match status" value="1"/>
</dbReference>
<dbReference type="Gene3D" id="3.30.565.10">
    <property type="entry name" value="Histidine kinase-like ATPase, C-terminal domain"/>
    <property type="match status" value="1"/>
</dbReference>
<dbReference type="RefSeq" id="WP_319832197.1">
    <property type="nucleotide sequence ID" value="NZ_CP138858.1"/>
</dbReference>
<name>A0ABZ0RGR0_9BACT</name>
<proteinExistence type="predicted"/>
<organism evidence="9 10">
    <name type="scientific">Coraliomargarita algicola</name>
    <dbReference type="NCBI Taxonomy" id="3092156"/>
    <lineage>
        <taxon>Bacteria</taxon>
        <taxon>Pseudomonadati</taxon>
        <taxon>Verrucomicrobiota</taxon>
        <taxon>Opitutia</taxon>
        <taxon>Puniceicoccales</taxon>
        <taxon>Coraliomargaritaceae</taxon>
        <taxon>Coraliomargarita</taxon>
    </lineage>
</organism>
<dbReference type="CDD" id="cd00082">
    <property type="entry name" value="HisKA"/>
    <property type="match status" value="1"/>
</dbReference>
<dbReference type="SUPFAM" id="SSF47384">
    <property type="entry name" value="Homodimeric domain of signal transducing histidine kinase"/>
    <property type="match status" value="1"/>
</dbReference>
<keyword evidence="4" id="KW-0808">Transferase</keyword>
<feature type="modified residue" description="4-aspartylphosphate" evidence="6">
    <location>
        <position position="627"/>
    </location>
</feature>
<sequence length="695" mass="77995">MTESTGEHSISIELETLLKSTPFPMWVAAPNGQVTRINKPMRKALNLADGENIEHYNVLEDEDLERAGFLPKVKSVFEQHTSIRFGTPWSPSRTPVGTDQPEILTIYIDVVMFPILDLAGTLQCVVCQWTETADQALTQQRTERLSHLLKEICTINKLIARENDLNSLITQCCDLLIQNYQCKRAWCALKGASEEVAFFYEAAANGLPLHVSERVSQHEMPACYQMIAQSTQDLVKYSPGEPAPACCLFPNDCDNLLRITVKLSNHNKDYGIFAIATPTSALSETEEISFVEEICNDLSQAIHRIELQDQQKNAYLEMERAKVLAESANKAKSEFLAVMSHEMRTPLNPIMGYTAMLLEDSQGENAEMLQTILSESERMLTLVNQVLEYSRLNRGHIKPKKSPTRLLETCQDRLNQAQLNAPHLQLHFQNGDAHLQPINEDLRVQTDAHMLKSLINILLENACKYTQEGTVQLTIGQKTQANDEYQFIIQDTGIGIDEALLQKLFKPFSQVDASYKRNYPGIGLGLATCHKLVNIMGGRIDATSREGEGSCFTVTLPLQPIAEAKVENRFQELDRGLNILVVEDEFTNAQLMERTLSLFGCQSTIAANGQIAVQLAQENKYDLILMDLSMPLLDGFDATKEIKSTPTNRQTPVIALTANVESSTEQRCLDYGMSDFITKPINLQLFREKIARYIA</sequence>
<dbReference type="PROSITE" id="PS50110">
    <property type="entry name" value="RESPONSE_REGULATORY"/>
    <property type="match status" value="1"/>
</dbReference>
<evidence type="ECO:0000259" key="7">
    <source>
        <dbReference type="PROSITE" id="PS50109"/>
    </source>
</evidence>
<dbReference type="Pfam" id="PF00072">
    <property type="entry name" value="Response_reg"/>
    <property type="match status" value="1"/>
</dbReference>
<dbReference type="InterPro" id="IPR011006">
    <property type="entry name" value="CheY-like_superfamily"/>
</dbReference>
<evidence type="ECO:0000256" key="6">
    <source>
        <dbReference type="PROSITE-ProRule" id="PRU00169"/>
    </source>
</evidence>
<dbReference type="Pfam" id="PF00512">
    <property type="entry name" value="HisKA"/>
    <property type="match status" value="1"/>
</dbReference>
<dbReference type="SUPFAM" id="SSF55781">
    <property type="entry name" value="GAF domain-like"/>
    <property type="match status" value="1"/>
</dbReference>
<dbReference type="EMBL" id="CP138858">
    <property type="protein sequence ID" value="WPJ95306.1"/>
    <property type="molecule type" value="Genomic_DNA"/>
</dbReference>
<keyword evidence="5" id="KW-0418">Kinase</keyword>
<dbReference type="InterPro" id="IPR004358">
    <property type="entry name" value="Sig_transdc_His_kin-like_C"/>
</dbReference>
<dbReference type="InterPro" id="IPR036890">
    <property type="entry name" value="HATPase_C_sf"/>
</dbReference>
<dbReference type="CDD" id="cd16922">
    <property type="entry name" value="HATPase_EvgS-ArcB-TorS-like"/>
    <property type="match status" value="1"/>
</dbReference>
<feature type="domain" description="Response regulatory" evidence="8">
    <location>
        <begin position="578"/>
        <end position="694"/>
    </location>
</feature>
<dbReference type="EC" id="2.7.13.3" evidence="2"/>
<dbReference type="Gene3D" id="1.10.287.130">
    <property type="match status" value="1"/>
</dbReference>
<dbReference type="SMART" id="SM00387">
    <property type="entry name" value="HATPase_c"/>
    <property type="match status" value="1"/>
</dbReference>
<evidence type="ECO:0000313" key="10">
    <source>
        <dbReference type="Proteomes" id="UP001324993"/>
    </source>
</evidence>
<dbReference type="InterPro" id="IPR029016">
    <property type="entry name" value="GAF-like_dom_sf"/>
</dbReference>
<dbReference type="PANTHER" id="PTHR43047">
    <property type="entry name" value="TWO-COMPONENT HISTIDINE PROTEIN KINASE"/>
    <property type="match status" value="1"/>
</dbReference>
<dbReference type="InterPro" id="IPR036097">
    <property type="entry name" value="HisK_dim/P_sf"/>
</dbReference>
<feature type="domain" description="Histidine kinase" evidence="7">
    <location>
        <begin position="338"/>
        <end position="560"/>
    </location>
</feature>
<accession>A0ABZ0RGR0</accession>
<dbReference type="PROSITE" id="PS50109">
    <property type="entry name" value="HIS_KIN"/>
    <property type="match status" value="1"/>
</dbReference>
<dbReference type="SMART" id="SM00388">
    <property type="entry name" value="HisKA"/>
    <property type="match status" value="1"/>
</dbReference>
<evidence type="ECO:0000256" key="3">
    <source>
        <dbReference type="ARBA" id="ARBA00022553"/>
    </source>
</evidence>
<keyword evidence="10" id="KW-1185">Reference proteome</keyword>
<dbReference type="Gene3D" id="3.30.450.20">
    <property type="entry name" value="PAS domain"/>
    <property type="match status" value="1"/>
</dbReference>
<dbReference type="InterPro" id="IPR003594">
    <property type="entry name" value="HATPase_dom"/>
</dbReference>
<evidence type="ECO:0000256" key="4">
    <source>
        <dbReference type="ARBA" id="ARBA00022679"/>
    </source>
</evidence>
<dbReference type="CDD" id="cd17546">
    <property type="entry name" value="REC_hyHK_CKI1_RcsC-like"/>
    <property type="match status" value="1"/>
</dbReference>
<reference evidence="9 10" key="1">
    <citation type="submission" date="2023-11" db="EMBL/GenBank/DDBJ databases">
        <title>Coraliomargarita sp. nov., isolated from marine algae.</title>
        <authorList>
            <person name="Lee J.K."/>
            <person name="Baek J.H."/>
            <person name="Kim J.M."/>
            <person name="Choi D.G."/>
            <person name="Jeon C.O."/>
        </authorList>
    </citation>
    <scope>NUCLEOTIDE SEQUENCE [LARGE SCALE GENOMIC DNA]</scope>
    <source>
        <strain evidence="9 10">J2-16</strain>
    </source>
</reference>
<comment type="catalytic activity">
    <reaction evidence="1">
        <text>ATP + protein L-histidine = ADP + protein N-phospho-L-histidine.</text>
        <dbReference type="EC" id="2.7.13.3"/>
    </reaction>
</comment>